<feature type="transmembrane region" description="Helical" evidence="1">
    <location>
        <begin position="139"/>
        <end position="167"/>
    </location>
</feature>
<sequence>MSTATTPVVARLGPRGPLWLAWRRRRTALLTAGVLALALAGYIAYRRTGMVALIHDRNLAGCRLWSPECNGMRLSSDAALGPAFAELETYRTALLRTGWLLVATPAIIGTFLGAPLVARELESGTAKFVWSQSAGRARWLIATLAVPAAATLAATALLAALFTWWWWPVRGMFEIGRPDTVPFQAAGPAPVALSLLSLVLGTALGLLLRRTVPAMACTLALTAAVGYGLHQMGGPDDFWPAQWTQAGICLAAAAALTAFCLWWIGRRRA</sequence>
<reference evidence="2" key="1">
    <citation type="submission" date="2024-05" db="EMBL/GenBank/DDBJ databases">
        <title>30 novel species of actinomycetes from the DSMZ collection.</title>
        <authorList>
            <person name="Nouioui I."/>
        </authorList>
    </citation>
    <scope>NUCLEOTIDE SEQUENCE</scope>
    <source>
        <strain evidence="2">DSM 41529</strain>
    </source>
</reference>
<keyword evidence="1" id="KW-1133">Transmembrane helix</keyword>
<comment type="caution">
    <text evidence="2">The sequence shown here is derived from an EMBL/GenBank/DDBJ whole genome shotgun (WGS) entry which is preliminary data.</text>
</comment>
<dbReference type="EMBL" id="JAVRFD010000007">
    <property type="protein sequence ID" value="MDT0544381.1"/>
    <property type="molecule type" value="Genomic_DNA"/>
</dbReference>
<keyword evidence="1" id="KW-0472">Membrane</keyword>
<feature type="transmembrane region" description="Helical" evidence="1">
    <location>
        <begin position="242"/>
        <end position="264"/>
    </location>
</feature>
<dbReference type="Proteomes" id="UP001180754">
    <property type="component" value="Unassembled WGS sequence"/>
</dbReference>
<evidence type="ECO:0000313" key="3">
    <source>
        <dbReference type="Proteomes" id="UP001180754"/>
    </source>
</evidence>
<evidence type="ECO:0000313" key="2">
    <source>
        <dbReference type="EMBL" id="MDT0544381.1"/>
    </source>
</evidence>
<feature type="transmembrane region" description="Helical" evidence="1">
    <location>
        <begin position="98"/>
        <end position="118"/>
    </location>
</feature>
<protein>
    <submittedName>
        <fullName evidence="2">Transporter</fullName>
    </submittedName>
</protein>
<gene>
    <name evidence="2" type="ORF">RND15_16960</name>
</gene>
<accession>A0ABU2XEQ2</accession>
<proteinExistence type="predicted"/>
<name>A0ABU2XEQ2_9ACTN</name>
<evidence type="ECO:0000256" key="1">
    <source>
        <dbReference type="SAM" id="Phobius"/>
    </source>
</evidence>
<keyword evidence="3" id="KW-1185">Reference proteome</keyword>
<feature type="transmembrane region" description="Helical" evidence="1">
    <location>
        <begin position="212"/>
        <end position="230"/>
    </location>
</feature>
<keyword evidence="1" id="KW-0812">Transmembrane</keyword>
<dbReference type="RefSeq" id="WP_311724821.1">
    <property type="nucleotide sequence ID" value="NZ_JAVRFD010000007.1"/>
</dbReference>
<feature type="transmembrane region" description="Helical" evidence="1">
    <location>
        <begin position="187"/>
        <end position="207"/>
    </location>
</feature>
<feature type="transmembrane region" description="Helical" evidence="1">
    <location>
        <begin position="27"/>
        <end position="45"/>
    </location>
</feature>
<organism evidence="2 3">
    <name type="scientific">Streptomyces lonegramiae</name>
    <dbReference type="NCBI Taxonomy" id="3075524"/>
    <lineage>
        <taxon>Bacteria</taxon>
        <taxon>Bacillati</taxon>
        <taxon>Actinomycetota</taxon>
        <taxon>Actinomycetes</taxon>
        <taxon>Kitasatosporales</taxon>
        <taxon>Streptomycetaceae</taxon>
        <taxon>Streptomyces</taxon>
    </lineage>
</organism>